<dbReference type="SUPFAM" id="SSF103481">
    <property type="entry name" value="Multidrug resistance efflux transporter EmrE"/>
    <property type="match status" value="2"/>
</dbReference>
<evidence type="ECO:0000256" key="3">
    <source>
        <dbReference type="ARBA" id="ARBA00022475"/>
    </source>
</evidence>
<dbReference type="PANTHER" id="PTHR32322">
    <property type="entry name" value="INNER MEMBRANE TRANSPORTER"/>
    <property type="match status" value="1"/>
</dbReference>
<feature type="domain" description="EamA" evidence="8">
    <location>
        <begin position="8"/>
        <end position="141"/>
    </location>
</feature>
<organism evidence="9 10">
    <name type="scientific">Shouchella xiaoxiensis</name>
    <dbReference type="NCBI Taxonomy" id="766895"/>
    <lineage>
        <taxon>Bacteria</taxon>
        <taxon>Bacillati</taxon>
        <taxon>Bacillota</taxon>
        <taxon>Bacilli</taxon>
        <taxon>Bacillales</taxon>
        <taxon>Bacillaceae</taxon>
        <taxon>Shouchella</taxon>
    </lineage>
</organism>
<dbReference type="InterPro" id="IPR037185">
    <property type="entry name" value="EmrE-like"/>
</dbReference>
<dbReference type="Gene3D" id="1.10.3730.20">
    <property type="match status" value="1"/>
</dbReference>
<comment type="caution">
    <text evidence="9">The sequence shown here is derived from an EMBL/GenBank/DDBJ whole genome shotgun (WGS) entry which is preliminary data.</text>
</comment>
<reference evidence="9" key="1">
    <citation type="submission" date="2021-01" db="EMBL/GenBank/DDBJ databases">
        <title>Genomic Encyclopedia of Type Strains, Phase IV (KMG-IV): sequencing the most valuable type-strain genomes for metagenomic binning, comparative biology and taxonomic classification.</title>
        <authorList>
            <person name="Goeker M."/>
        </authorList>
    </citation>
    <scope>NUCLEOTIDE SEQUENCE</scope>
    <source>
        <strain evidence="9">DSM 21943</strain>
    </source>
</reference>
<keyword evidence="3" id="KW-1003">Cell membrane</keyword>
<proteinExistence type="inferred from homology"/>
<feature type="transmembrane region" description="Helical" evidence="7">
    <location>
        <begin position="213"/>
        <end position="234"/>
    </location>
</feature>
<dbReference type="PANTHER" id="PTHR32322:SF18">
    <property type="entry name" value="S-ADENOSYLMETHIONINE_S-ADENOSYLHOMOCYSTEINE TRANSPORTER"/>
    <property type="match status" value="1"/>
</dbReference>
<comment type="similarity">
    <text evidence="2">Belongs to the EamA transporter family.</text>
</comment>
<keyword evidence="5 7" id="KW-1133">Transmembrane helix</keyword>
<evidence type="ECO:0000256" key="1">
    <source>
        <dbReference type="ARBA" id="ARBA00004651"/>
    </source>
</evidence>
<dbReference type="InterPro" id="IPR000620">
    <property type="entry name" value="EamA_dom"/>
</dbReference>
<feature type="transmembrane region" description="Helical" evidence="7">
    <location>
        <begin position="72"/>
        <end position="94"/>
    </location>
</feature>
<keyword evidence="4 7" id="KW-0812">Transmembrane</keyword>
<feature type="transmembrane region" description="Helical" evidence="7">
    <location>
        <begin position="246"/>
        <end position="264"/>
    </location>
</feature>
<feature type="transmembrane region" description="Helical" evidence="7">
    <location>
        <begin position="100"/>
        <end position="118"/>
    </location>
</feature>
<evidence type="ECO:0000259" key="8">
    <source>
        <dbReference type="Pfam" id="PF00892"/>
    </source>
</evidence>
<evidence type="ECO:0000313" key="9">
    <source>
        <dbReference type="EMBL" id="MBM7839709.1"/>
    </source>
</evidence>
<evidence type="ECO:0000256" key="5">
    <source>
        <dbReference type="ARBA" id="ARBA00022989"/>
    </source>
</evidence>
<feature type="transmembrane region" description="Helical" evidence="7">
    <location>
        <begin position="270"/>
        <end position="287"/>
    </location>
</feature>
<evidence type="ECO:0000256" key="2">
    <source>
        <dbReference type="ARBA" id="ARBA00007362"/>
    </source>
</evidence>
<evidence type="ECO:0000256" key="6">
    <source>
        <dbReference type="ARBA" id="ARBA00023136"/>
    </source>
</evidence>
<feature type="transmembrane region" description="Helical" evidence="7">
    <location>
        <begin position="156"/>
        <end position="174"/>
    </location>
</feature>
<evidence type="ECO:0000256" key="4">
    <source>
        <dbReference type="ARBA" id="ARBA00022692"/>
    </source>
</evidence>
<gene>
    <name evidence="9" type="ORF">JOC54_002989</name>
</gene>
<dbReference type="Pfam" id="PF00892">
    <property type="entry name" value="EamA"/>
    <property type="match status" value="2"/>
</dbReference>
<dbReference type="RefSeq" id="WP_204466890.1">
    <property type="nucleotide sequence ID" value="NZ_JAFBCV010000009.1"/>
</dbReference>
<keyword evidence="6 7" id="KW-0472">Membrane</keyword>
<sequence length="298" mass="33057">MSTRTRMIASFYALLAVAFWGLSFVSTKALLTSLDPGTILVARFAIGALFLFILLLFLRIPLLLPVRYLPHLIILSILGVFVHQFLQATALLTIDASDAGWMIAFAPIFTCILSFLFLHERLTFPKMIGIVAAVCGVLMVTSNNLFVFSFDLGHNLMLLSTFNWAVYSILLKGLRIPLPPLTVTFYMCLIGSLLTVPFFASTESFHAVSTLEWGQLLHLLFLGIFVSGIAYYYWTKALQVLEANRVSSFLYIEPLVTLGAAILILHEKIILISILGGLILIGSVIFINKGFSTPTKRE</sequence>
<comment type="subcellular location">
    <subcellularLocation>
        <location evidence="1">Cell membrane</location>
        <topology evidence="1">Multi-pass membrane protein</topology>
    </subcellularLocation>
</comment>
<keyword evidence="10" id="KW-1185">Reference proteome</keyword>
<name>A0ABS2SZ37_9BACI</name>
<evidence type="ECO:0000256" key="7">
    <source>
        <dbReference type="SAM" id="Phobius"/>
    </source>
</evidence>
<dbReference type="InterPro" id="IPR050638">
    <property type="entry name" value="AA-Vitamin_Transporters"/>
</dbReference>
<dbReference type="EMBL" id="JAFBCV010000009">
    <property type="protein sequence ID" value="MBM7839709.1"/>
    <property type="molecule type" value="Genomic_DNA"/>
</dbReference>
<feature type="transmembrane region" description="Helical" evidence="7">
    <location>
        <begin position="181"/>
        <end position="201"/>
    </location>
</feature>
<dbReference type="Proteomes" id="UP001179280">
    <property type="component" value="Unassembled WGS sequence"/>
</dbReference>
<feature type="transmembrane region" description="Helical" evidence="7">
    <location>
        <begin position="130"/>
        <end position="150"/>
    </location>
</feature>
<feature type="domain" description="EamA" evidence="8">
    <location>
        <begin position="153"/>
        <end position="288"/>
    </location>
</feature>
<evidence type="ECO:0000313" key="10">
    <source>
        <dbReference type="Proteomes" id="UP001179280"/>
    </source>
</evidence>
<feature type="transmembrane region" description="Helical" evidence="7">
    <location>
        <begin position="39"/>
        <end position="60"/>
    </location>
</feature>
<protein>
    <submittedName>
        <fullName evidence="9">Drug/metabolite transporter (DMT)-like permease</fullName>
    </submittedName>
</protein>
<accession>A0ABS2SZ37</accession>